<reference evidence="1 2" key="1">
    <citation type="submission" date="2015-04" db="EMBL/GenBank/DDBJ databases">
        <authorList>
            <person name="Heijne W.H."/>
            <person name="Fedorova N.D."/>
            <person name="Nierman W.C."/>
            <person name="Vollebregt A.W."/>
            <person name="Zhao Z."/>
            <person name="Wu L."/>
            <person name="Kumar M."/>
            <person name="Stam H."/>
            <person name="van den Berg M.A."/>
            <person name="Pel H.J."/>
        </authorList>
    </citation>
    <scope>NUCLEOTIDE SEQUENCE [LARGE SCALE GENOMIC DNA]</scope>
    <source>
        <strain evidence="1 2">CBS 393.64</strain>
    </source>
</reference>
<gene>
    <name evidence="1" type="ORF">T310_10281</name>
</gene>
<evidence type="ECO:0000313" key="1">
    <source>
        <dbReference type="EMBL" id="KKA16146.1"/>
    </source>
</evidence>
<dbReference type="GeneID" id="25313347"/>
<organism evidence="1 2">
    <name type="scientific">Rasamsonia emersonii (strain ATCC 16479 / CBS 393.64 / IMI 116815)</name>
    <dbReference type="NCBI Taxonomy" id="1408163"/>
    <lineage>
        <taxon>Eukaryota</taxon>
        <taxon>Fungi</taxon>
        <taxon>Dikarya</taxon>
        <taxon>Ascomycota</taxon>
        <taxon>Pezizomycotina</taxon>
        <taxon>Eurotiomycetes</taxon>
        <taxon>Eurotiomycetidae</taxon>
        <taxon>Eurotiales</taxon>
        <taxon>Trichocomaceae</taxon>
        <taxon>Rasamsonia</taxon>
    </lineage>
</organism>
<accession>A0A0F4YDX6</accession>
<comment type="caution">
    <text evidence="1">The sequence shown here is derived from an EMBL/GenBank/DDBJ whole genome shotgun (WGS) entry which is preliminary data.</text>
</comment>
<dbReference type="Proteomes" id="UP000053958">
    <property type="component" value="Unassembled WGS sequence"/>
</dbReference>
<keyword evidence="2" id="KW-1185">Reference proteome</keyword>
<protein>
    <submittedName>
        <fullName evidence="1">Uncharacterized protein</fullName>
    </submittedName>
</protein>
<sequence length="144" mass="15548">LTKAASVRPGGQVQGPYSFCLARWTEDPTGPGTAVLGPAWARDRQPLAMLASGPPRRWDHLPSTFGDSGLLSRYHNDYKLASNITRRFVLLPIPVSVSSVCETDSIISSLIISLPSRAMKTVLVPSSIAARKHCAGVIFRSFLS</sequence>
<dbReference type="RefSeq" id="XP_013322758.1">
    <property type="nucleotide sequence ID" value="XM_013467304.1"/>
</dbReference>
<dbReference type="AlphaFoldDB" id="A0A0F4YDX6"/>
<evidence type="ECO:0000313" key="2">
    <source>
        <dbReference type="Proteomes" id="UP000053958"/>
    </source>
</evidence>
<proteinExistence type="predicted"/>
<feature type="non-terminal residue" evidence="1">
    <location>
        <position position="1"/>
    </location>
</feature>
<dbReference type="EMBL" id="LASV01000826">
    <property type="protein sequence ID" value="KKA16146.1"/>
    <property type="molecule type" value="Genomic_DNA"/>
</dbReference>
<name>A0A0F4YDX6_RASE3</name>